<dbReference type="PANTHER" id="PTHR19328">
    <property type="entry name" value="HEDGEHOG-INTERACTING PROTEIN"/>
    <property type="match status" value="1"/>
</dbReference>
<keyword evidence="5" id="KW-0249">Electron transport</keyword>
<dbReference type="Gene3D" id="1.10.760.10">
    <property type="entry name" value="Cytochrome c-like domain"/>
    <property type="match status" value="1"/>
</dbReference>
<comment type="caution">
    <text evidence="12">The sequence shown here is derived from an EMBL/GenBank/DDBJ whole genome shotgun (WGS) entry which is preliminary data.</text>
</comment>
<evidence type="ECO:0000256" key="8">
    <source>
        <dbReference type="SAM" id="SignalP"/>
    </source>
</evidence>
<feature type="domain" description="Cytochrome c" evidence="10">
    <location>
        <begin position="635"/>
        <end position="720"/>
    </location>
</feature>
<dbReference type="InterPro" id="IPR036909">
    <property type="entry name" value="Cyt_c-like_dom_sf"/>
</dbReference>
<dbReference type="InterPro" id="IPR013783">
    <property type="entry name" value="Ig-like_fold"/>
</dbReference>
<dbReference type="Pfam" id="PF18911">
    <property type="entry name" value="PKD_4"/>
    <property type="match status" value="1"/>
</dbReference>
<dbReference type="InterPro" id="IPR000601">
    <property type="entry name" value="PKD_dom"/>
</dbReference>
<proteinExistence type="predicted"/>
<dbReference type="PROSITE" id="PS51175">
    <property type="entry name" value="CBM6"/>
    <property type="match status" value="1"/>
</dbReference>
<keyword evidence="1" id="KW-0813">Transport</keyword>
<dbReference type="CDD" id="cd04084">
    <property type="entry name" value="CBM6_xylanase-like"/>
    <property type="match status" value="1"/>
</dbReference>
<gene>
    <name evidence="12" type="ORF">HOV93_18470</name>
</gene>
<evidence type="ECO:0000256" key="1">
    <source>
        <dbReference type="ARBA" id="ARBA00022448"/>
    </source>
</evidence>
<keyword evidence="2 7" id="KW-0349">Heme</keyword>
<dbReference type="InterPro" id="IPR009056">
    <property type="entry name" value="Cyt_c-like_dom"/>
</dbReference>
<dbReference type="SUPFAM" id="SSF49299">
    <property type="entry name" value="PKD domain"/>
    <property type="match status" value="1"/>
</dbReference>
<dbReference type="GO" id="GO:0020037">
    <property type="term" value="F:heme binding"/>
    <property type="evidence" value="ECO:0007669"/>
    <property type="project" value="InterPro"/>
</dbReference>
<dbReference type="InterPro" id="IPR035986">
    <property type="entry name" value="PKD_dom_sf"/>
</dbReference>
<dbReference type="GO" id="GO:0005506">
    <property type="term" value="F:iron ion binding"/>
    <property type="evidence" value="ECO:0007669"/>
    <property type="project" value="InterPro"/>
</dbReference>
<name>A0A7V9A772_9BACT</name>
<accession>A0A7V9A772</accession>
<evidence type="ECO:0000259" key="9">
    <source>
        <dbReference type="PROSITE" id="PS50093"/>
    </source>
</evidence>
<keyword evidence="13" id="KW-1185">Reference proteome</keyword>
<evidence type="ECO:0000256" key="5">
    <source>
        <dbReference type="ARBA" id="ARBA00022982"/>
    </source>
</evidence>
<dbReference type="Proteomes" id="UP000551616">
    <property type="component" value="Unassembled WGS sequence"/>
</dbReference>
<dbReference type="GO" id="GO:0030246">
    <property type="term" value="F:carbohydrate binding"/>
    <property type="evidence" value="ECO:0007669"/>
    <property type="project" value="InterPro"/>
</dbReference>
<dbReference type="CDD" id="cd00146">
    <property type="entry name" value="PKD"/>
    <property type="match status" value="1"/>
</dbReference>
<dbReference type="InterPro" id="IPR006584">
    <property type="entry name" value="Cellulose-bd_IV"/>
</dbReference>
<evidence type="ECO:0000256" key="2">
    <source>
        <dbReference type="ARBA" id="ARBA00022617"/>
    </source>
</evidence>
<keyword evidence="6 7" id="KW-0408">Iron</keyword>
<dbReference type="PROSITE" id="PS50093">
    <property type="entry name" value="PKD"/>
    <property type="match status" value="1"/>
</dbReference>
<evidence type="ECO:0000259" key="11">
    <source>
        <dbReference type="PROSITE" id="PS51175"/>
    </source>
</evidence>
<dbReference type="InterPro" id="IPR008979">
    <property type="entry name" value="Galactose-bd-like_sf"/>
</dbReference>
<organism evidence="12 13">
    <name type="scientific">Bremerella alba</name>
    <dbReference type="NCBI Taxonomy" id="980252"/>
    <lineage>
        <taxon>Bacteria</taxon>
        <taxon>Pseudomonadati</taxon>
        <taxon>Planctomycetota</taxon>
        <taxon>Planctomycetia</taxon>
        <taxon>Pirellulales</taxon>
        <taxon>Pirellulaceae</taxon>
        <taxon>Bremerella</taxon>
    </lineage>
</organism>
<dbReference type="PANTHER" id="PTHR19328:SF75">
    <property type="entry name" value="ALDOSE SUGAR DEHYDROGENASE YLII"/>
    <property type="match status" value="1"/>
</dbReference>
<feature type="signal peptide" evidence="8">
    <location>
        <begin position="1"/>
        <end position="24"/>
    </location>
</feature>
<dbReference type="PRINTS" id="PR00606">
    <property type="entry name" value="CYTCHROMECID"/>
</dbReference>
<dbReference type="RefSeq" id="WP_207396136.1">
    <property type="nucleotide sequence ID" value="NZ_JABRWO010000004.1"/>
</dbReference>
<dbReference type="GO" id="GO:0009055">
    <property type="term" value="F:electron transfer activity"/>
    <property type="evidence" value="ECO:0007669"/>
    <property type="project" value="InterPro"/>
</dbReference>
<evidence type="ECO:0000256" key="3">
    <source>
        <dbReference type="ARBA" id="ARBA00022723"/>
    </source>
</evidence>
<dbReference type="InterPro" id="IPR012938">
    <property type="entry name" value="Glc/Sorbosone_DH"/>
</dbReference>
<dbReference type="Pfam" id="PF07995">
    <property type="entry name" value="GSDH"/>
    <property type="match status" value="1"/>
</dbReference>
<feature type="chain" id="PRO_5031256383" description="Glycosyl hydrolase" evidence="8">
    <location>
        <begin position="25"/>
        <end position="906"/>
    </location>
</feature>
<dbReference type="SMART" id="SM00089">
    <property type="entry name" value="PKD"/>
    <property type="match status" value="1"/>
</dbReference>
<feature type="domain" description="PKD" evidence="9">
    <location>
        <begin position="466"/>
        <end position="555"/>
    </location>
</feature>
<evidence type="ECO:0000256" key="7">
    <source>
        <dbReference type="PIRSR" id="PIRSR602324-1"/>
    </source>
</evidence>
<evidence type="ECO:0000256" key="6">
    <source>
        <dbReference type="ARBA" id="ARBA00023004"/>
    </source>
</evidence>
<dbReference type="PROSITE" id="PS51007">
    <property type="entry name" value="CYTC"/>
    <property type="match status" value="1"/>
</dbReference>
<comment type="PTM">
    <text evidence="7">Binds 1 heme c group covalently per subunit.</text>
</comment>
<dbReference type="SUPFAM" id="SSF49785">
    <property type="entry name" value="Galactose-binding domain-like"/>
    <property type="match status" value="1"/>
</dbReference>
<feature type="binding site" description="covalent" evidence="7">
    <location>
        <position position="698"/>
    </location>
    <ligand>
        <name>heme c</name>
        <dbReference type="ChEBI" id="CHEBI:61717"/>
    </ligand>
</feature>
<feature type="domain" description="CBM6" evidence="11">
    <location>
        <begin position="776"/>
        <end position="902"/>
    </location>
</feature>
<dbReference type="EMBL" id="JABRWO010000004">
    <property type="protein sequence ID" value="MBA2114681.1"/>
    <property type="molecule type" value="Genomic_DNA"/>
</dbReference>
<dbReference type="Pfam" id="PF03422">
    <property type="entry name" value="CBM_6"/>
    <property type="match status" value="1"/>
</dbReference>
<evidence type="ECO:0000313" key="13">
    <source>
        <dbReference type="Proteomes" id="UP000551616"/>
    </source>
</evidence>
<dbReference type="SUPFAM" id="SSF46626">
    <property type="entry name" value="Cytochrome c"/>
    <property type="match status" value="1"/>
</dbReference>
<dbReference type="Gene3D" id="2.60.40.10">
    <property type="entry name" value="Immunoglobulins"/>
    <property type="match status" value="1"/>
</dbReference>
<dbReference type="InterPro" id="IPR005084">
    <property type="entry name" value="CBM6"/>
</dbReference>
<feature type="binding site" description="covalent" evidence="7">
    <location>
        <position position="649"/>
    </location>
    <ligand>
        <name>heme c</name>
        <dbReference type="ChEBI" id="CHEBI:61717"/>
    </ligand>
</feature>
<dbReference type="InterPro" id="IPR011041">
    <property type="entry name" value="Quinoprot_gluc/sorb_DH_b-prop"/>
</dbReference>
<dbReference type="Gene3D" id="2.120.10.30">
    <property type="entry name" value="TolB, C-terminal domain"/>
    <property type="match status" value="1"/>
</dbReference>
<keyword evidence="3 7" id="KW-0479">Metal-binding</keyword>
<dbReference type="InterPro" id="IPR011042">
    <property type="entry name" value="6-blade_b-propeller_TolB-like"/>
</dbReference>
<reference evidence="12 13" key="1">
    <citation type="submission" date="2020-05" db="EMBL/GenBank/DDBJ databases">
        <title>Bremerella alba sp. nov., a novel planctomycete isolated from the surface of the macroalga Fucus spiralis.</title>
        <authorList>
            <person name="Godinho O."/>
            <person name="Botelho R."/>
            <person name="Albuquerque L."/>
            <person name="Wiegand S."/>
            <person name="Da Costa M.S."/>
            <person name="Lobo-Da-Cunha A."/>
            <person name="Jogler C."/>
            <person name="Lage O.M."/>
        </authorList>
    </citation>
    <scope>NUCLEOTIDE SEQUENCE [LARGE SCALE GENOMIC DNA]</scope>
    <source>
        <strain evidence="12 13">FF15</strain>
    </source>
</reference>
<keyword evidence="4 8" id="KW-0732">Signal</keyword>
<dbReference type="InterPro" id="IPR022409">
    <property type="entry name" value="PKD/Chitinase_dom"/>
</dbReference>
<dbReference type="AlphaFoldDB" id="A0A7V9A772"/>
<dbReference type="Gene3D" id="2.60.120.260">
    <property type="entry name" value="Galactose-binding domain-like"/>
    <property type="match status" value="1"/>
</dbReference>
<feature type="binding site" description="covalent" evidence="7">
    <location>
        <position position="653"/>
    </location>
    <ligand>
        <name>heme c</name>
        <dbReference type="ChEBI" id="CHEBI:61717"/>
    </ligand>
</feature>
<dbReference type="Pfam" id="PF00034">
    <property type="entry name" value="Cytochrom_C"/>
    <property type="match status" value="1"/>
</dbReference>
<dbReference type="SUPFAM" id="SSF50952">
    <property type="entry name" value="Soluble quinoprotein glucose dehydrogenase"/>
    <property type="match status" value="1"/>
</dbReference>
<protein>
    <recommendedName>
        <fullName evidence="14">Glycosyl hydrolase</fullName>
    </recommendedName>
</protein>
<evidence type="ECO:0008006" key="14">
    <source>
        <dbReference type="Google" id="ProtNLM"/>
    </source>
</evidence>
<evidence type="ECO:0000313" key="12">
    <source>
        <dbReference type="EMBL" id="MBA2114681.1"/>
    </source>
</evidence>
<sequence>MPSFKLICLLLCLGAAFTSTRVLSAEEPPYDPSRLEVTTLVTQLKQPMELAVAPDGRVFYIEIKGQLKVYDPTTRQTELVGEVEVTTAQENGLIGLALDPSFAENHWVYLQYSPPEFPGQHVSRFTLVDGKLDMGSEKILLQYEEQRLQCCHHAGSLEFGPDGCLFIGTGDNTHPHGDSHGYAPIDERDDKFPWDAQKSSANTKSYNGKVLRIRPLADGTYEVPDGNLFSKDGSQGHPEIYVMGCRNPWRISVDQKTGYLYWGEVGPDAGNDGPRGPRGYDEINQAKQAGNFGWPYFIADNQAYHDVDFTNEKIGAKFDPAQPVNDSPNNTGIRELPPATEAFIYYPAAAFEKFPEVGSGGRTACAGPTYDFDAANPSTTKFPPHFSRCLFVYEWSRHWILAVHLTAESEIASIEPFMPNHKFTRPVDMQFGPDGALYMLEYGETWGVNDDAKLVRIDYVRGNRPPTAIASAENNTGKQPLAVKLSSSGTLDKDGQELSYAWNAYRAGAEKPTPRLLSTEANPEITFDESGVYNVELTVTDPSGAEAVASVPVIVGNARPSVTFLAPQDGDFFDSLAAIGYRLKVNDIEDGTSDFEEADQTGALEIDLEAPRRTAVNMTLGTGSIPRGPGGEVTDNDPIGLRLMKKSDCFNCHAVDGLRVGPPLVKIAEKYRGNDQALEASVKRVREGSAGVWGKVPMLPHSQHSTEEIRDMVAWVFSLEKDNAVRVFDGFVGNIELTDAEVEKAGYVQLEASYQDLGAGEIPPLVGTAKVFLRQRKIEAEAADEIAGPRPLGGHTASGGKFLGAINHNHFARFDQIPLDRVGSLTFRVTSAGSGGRIEARLDALDGPVIASAPVEVNGSWDGFHDVSSPIEPQSGRHDIYIVFLNEDQQGGLMNLDSVTFAPNTQ</sequence>
<evidence type="ECO:0000256" key="4">
    <source>
        <dbReference type="ARBA" id="ARBA00022729"/>
    </source>
</evidence>
<dbReference type="InterPro" id="IPR002324">
    <property type="entry name" value="Cyt_c_ID"/>
</dbReference>
<evidence type="ECO:0000259" key="10">
    <source>
        <dbReference type="PROSITE" id="PS51007"/>
    </source>
</evidence>
<dbReference type="SMART" id="SM00606">
    <property type="entry name" value="CBD_IV"/>
    <property type="match status" value="1"/>
</dbReference>